<feature type="domain" description="Aminotransferase class I/classII large" evidence="6">
    <location>
        <begin position="29"/>
        <end position="382"/>
    </location>
</feature>
<dbReference type="Proteomes" id="UP000242642">
    <property type="component" value="Unassembled WGS sequence"/>
</dbReference>
<dbReference type="OrthoDB" id="3224382at2"/>
<dbReference type="Pfam" id="PF00155">
    <property type="entry name" value="Aminotran_1_2"/>
    <property type="match status" value="1"/>
</dbReference>
<evidence type="ECO:0000256" key="3">
    <source>
        <dbReference type="ARBA" id="ARBA00022898"/>
    </source>
</evidence>
<dbReference type="EMBL" id="FOHV01000030">
    <property type="protein sequence ID" value="SET47871.1"/>
    <property type="molecule type" value="Genomic_DNA"/>
</dbReference>
<evidence type="ECO:0000259" key="6">
    <source>
        <dbReference type="Pfam" id="PF00155"/>
    </source>
</evidence>
<dbReference type="AlphaFoldDB" id="A0A1I0ERB5"/>
<evidence type="ECO:0000313" key="7">
    <source>
        <dbReference type="EMBL" id="SET47871.1"/>
    </source>
</evidence>
<dbReference type="InterPro" id="IPR027619">
    <property type="entry name" value="C-S_lyase_PatB-like"/>
</dbReference>
<evidence type="ECO:0000256" key="4">
    <source>
        <dbReference type="ARBA" id="ARBA00023239"/>
    </source>
</evidence>
<gene>
    <name evidence="7" type="ORF">SAMN02583745_02488</name>
</gene>
<dbReference type="NCBIfam" id="TIGR04350">
    <property type="entry name" value="C_S_lyase_PatB"/>
    <property type="match status" value="1"/>
</dbReference>
<dbReference type="CDD" id="cd00609">
    <property type="entry name" value="AAT_like"/>
    <property type="match status" value="1"/>
</dbReference>
<comment type="similarity">
    <text evidence="5">Belongs to the class-II pyridoxal-phosphate-dependent aminotransferase family. MalY/PatB cystathionine beta-lyase subfamily.</text>
</comment>
<proteinExistence type="inferred from homology"/>
<protein>
    <recommendedName>
        <fullName evidence="2">cysteine-S-conjugate beta-lyase</fullName>
        <ecNumber evidence="2">4.4.1.13</ecNumber>
    </recommendedName>
</protein>
<comment type="cofactor">
    <cofactor evidence="1">
        <name>pyridoxal 5'-phosphate</name>
        <dbReference type="ChEBI" id="CHEBI:597326"/>
    </cofactor>
</comment>
<keyword evidence="3" id="KW-0663">Pyridoxal phosphate</keyword>
<evidence type="ECO:0000313" key="8">
    <source>
        <dbReference type="Proteomes" id="UP000242642"/>
    </source>
</evidence>
<evidence type="ECO:0000256" key="1">
    <source>
        <dbReference type="ARBA" id="ARBA00001933"/>
    </source>
</evidence>
<dbReference type="SUPFAM" id="SSF53383">
    <property type="entry name" value="PLP-dependent transferases"/>
    <property type="match status" value="1"/>
</dbReference>
<dbReference type="InterPro" id="IPR051798">
    <property type="entry name" value="Class-II_PLP-Dep_Aminotrans"/>
</dbReference>
<dbReference type="InterPro" id="IPR015424">
    <property type="entry name" value="PyrdxlP-dep_Trfase"/>
</dbReference>
<dbReference type="PANTHER" id="PTHR43525">
    <property type="entry name" value="PROTEIN MALY"/>
    <property type="match status" value="1"/>
</dbReference>
<dbReference type="Gene3D" id="3.90.1150.10">
    <property type="entry name" value="Aspartate Aminotransferase, domain 1"/>
    <property type="match status" value="1"/>
</dbReference>
<sequence length="389" mass="44541">MFDFDKVVDRRGTLCTQWDFVKDRFGHDDLLPFTISDMDFATAPAVLSAMQDRIDHGVFGYSRWQHEDFYQSIEHWYLSRYDTHISREMLVTCPSVIYGVAKLICQWSDTGDGVVIHTPAYDGFYKILKGNRRTALDCPLIKDSSGKWQCDFDLLETLLMKPSTKILLLCSPHNPTGKVWTQEELMRMNALCERYDVKVISDEIHMDLCWQAKHIPWQKIATTDYAVVTSASKSFNFPALTGAYAFINNPEDREQFLYQLKNVDSISSPAIFFVLGHIAAYTNGGIWLDALRDYLQANLIYLSKRLNESFPELNWAIPESTYLAWIDLSSLNIDDDKLQYRLIHELKVAIMPGTTYGEIGKGFIRLNVACPRSKLKQGIDALISAINLI</sequence>
<dbReference type="PANTHER" id="PTHR43525:SF1">
    <property type="entry name" value="PROTEIN MALY"/>
    <property type="match status" value="1"/>
</dbReference>
<keyword evidence="8" id="KW-1185">Reference proteome</keyword>
<accession>A0A1I0ERB5</accession>
<evidence type="ECO:0000256" key="5">
    <source>
        <dbReference type="ARBA" id="ARBA00037974"/>
    </source>
</evidence>
<dbReference type="InterPro" id="IPR015422">
    <property type="entry name" value="PyrdxlP-dep_Trfase_small"/>
</dbReference>
<keyword evidence="4 7" id="KW-0456">Lyase</keyword>
<organism evidence="7 8">
    <name type="scientific">Thorsellia anophelis DSM 18579</name>
    <dbReference type="NCBI Taxonomy" id="1123402"/>
    <lineage>
        <taxon>Bacteria</taxon>
        <taxon>Pseudomonadati</taxon>
        <taxon>Pseudomonadota</taxon>
        <taxon>Gammaproteobacteria</taxon>
        <taxon>Enterobacterales</taxon>
        <taxon>Thorselliaceae</taxon>
        <taxon>Thorsellia</taxon>
    </lineage>
</organism>
<name>A0A1I0ERB5_9GAMM</name>
<reference evidence="8" key="1">
    <citation type="submission" date="2016-10" db="EMBL/GenBank/DDBJ databases">
        <authorList>
            <person name="Varghese N."/>
            <person name="Submissions S."/>
        </authorList>
    </citation>
    <scope>NUCLEOTIDE SEQUENCE [LARGE SCALE GENOMIC DNA]</scope>
    <source>
        <strain evidence="8">DSM 18579</strain>
    </source>
</reference>
<dbReference type="InterPro" id="IPR015421">
    <property type="entry name" value="PyrdxlP-dep_Trfase_major"/>
</dbReference>
<dbReference type="GO" id="GO:0030170">
    <property type="term" value="F:pyridoxal phosphate binding"/>
    <property type="evidence" value="ECO:0007669"/>
    <property type="project" value="InterPro"/>
</dbReference>
<dbReference type="STRING" id="1123402.SAMN02583745_02488"/>
<dbReference type="RefSeq" id="WP_093321672.1">
    <property type="nucleotide sequence ID" value="NZ_FOHV01000030.1"/>
</dbReference>
<evidence type="ECO:0000256" key="2">
    <source>
        <dbReference type="ARBA" id="ARBA00012224"/>
    </source>
</evidence>
<dbReference type="InterPro" id="IPR004839">
    <property type="entry name" value="Aminotransferase_I/II_large"/>
</dbReference>
<dbReference type="GO" id="GO:0047804">
    <property type="term" value="F:cysteine-S-conjugate beta-lyase activity"/>
    <property type="evidence" value="ECO:0007669"/>
    <property type="project" value="UniProtKB-EC"/>
</dbReference>
<dbReference type="EC" id="4.4.1.13" evidence="2"/>
<dbReference type="Gene3D" id="3.40.640.10">
    <property type="entry name" value="Type I PLP-dependent aspartate aminotransferase-like (Major domain)"/>
    <property type="match status" value="1"/>
</dbReference>